<evidence type="ECO:0000313" key="2">
    <source>
        <dbReference type="Proteomes" id="UP000002011"/>
    </source>
</evidence>
<gene>
    <name evidence="1" type="ordered locus">Dfer_2633</name>
</gene>
<dbReference type="Proteomes" id="UP000002011">
    <property type="component" value="Chromosome"/>
</dbReference>
<accession>C6W2J6</accession>
<dbReference type="KEGG" id="dfe:Dfer_2633"/>
<evidence type="ECO:0008006" key="3">
    <source>
        <dbReference type="Google" id="ProtNLM"/>
    </source>
</evidence>
<dbReference type="OrthoDB" id="961604at2"/>
<dbReference type="HOGENOM" id="CLU_2105122_0_0_10"/>
<reference evidence="1 2" key="1">
    <citation type="journal article" date="2009" name="Stand. Genomic Sci.">
        <title>Complete genome sequence of Dyadobacter fermentans type strain (NS114).</title>
        <authorList>
            <person name="Lang E."/>
            <person name="Lapidus A."/>
            <person name="Chertkov O."/>
            <person name="Brettin T."/>
            <person name="Detter J.C."/>
            <person name="Han C."/>
            <person name="Copeland A."/>
            <person name="Glavina Del Rio T."/>
            <person name="Nolan M."/>
            <person name="Chen F."/>
            <person name="Lucas S."/>
            <person name="Tice H."/>
            <person name="Cheng J.F."/>
            <person name="Land M."/>
            <person name="Hauser L."/>
            <person name="Chang Y.J."/>
            <person name="Jeffries C.D."/>
            <person name="Kopitz M."/>
            <person name="Bruce D."/>
            <person name="Goodwin L."/>
            <person name="Pitluck S."/>
            <person name="Ovchinnikova G."/>
            <person name="Pati A."/>
            <person name="Ivanova N."/>
            <person name="Mavrommatis K."/>
            <person name="Chen A."/>
            <person name="Palaniappan K."/>
            <person name="Chain P."/>
            <person name="Bristow J."/>
            <person name="Eisen J.A."/>
            <person name="Markowitz V."/>
            <person name="Hugenholtz P."/>
            <person name="Goker M."/>
            <person name="Rohde M."/>
            <person name="Kyrpides N.C."/>
            <person name="Klenk H.P."/>
        </authorList>
    </citation>
    <scope>NUCLEOTIDE SEQUENCE [LARGE SCALE GENOMIC DNA]</scope>
    <source>
        <strain evidence="2">ATCC 700827 / DSM 18053 / CIP 107007 / KCTC 52180 / NS114</strain>
    </source>
</reference>
<name>C6W2J6_DYAFD</name>
<sequence>MVIAATFAFNAVAEDKEGKKAVVFETGIFASKAGKLHVNVDKYTNNKALIVITNYKGEAIHRDVISRSTDKFRKAYNINELPEGSYTVEITANGKKVEKHFDVTEIRTDRRVAVK</sequence>
<dbReference type="AlphaFoldDB" id="C6W2J6"/>
<proteinExistence type="predicted"/>
<organism evidence="1 2">
    <name type="scientific">Dyadobacter fermentans (strain ATCC 700827 / DSM 18053 / CIP 107007 / KCTC 52180 / NS114)</name>
    <dbReference type="NCBI Taxonomy" id="471854"/>
    <lineage>
        <taxon>Bacteria</taxon>
        <taxon>Pseudomonadati</taxon>
        <taxon>Bacteroidota</taxon>
        <taxon>Cytophagia</taxon>
        <taxon>Cytophagales</taxon>
        <taxon>Spirosomataceae</taxon>
        <taxon>Dyadobacter</taxon>
    </lineage>
</organism>
<dbReference type="EMBL" id="CP001619">
    <property type="protein sequence ID" value="ACT93850.1"/>
    <property type="molecule type" value="Genomic_DNA"/>
</dbReference>
<protein>
    <recommendedName>
        <fullName evidence="3">Secretion system C-terminal sorting domain-containing protein</fullName>
    </recommendedName>
</protein>
<evidence type="ECO:0000313" key="1">
    <source>
        <dbReference type="EMBL" id="ACT93850.1"/>
    </source>
</evidence>
<keyword evidence="2" id="KW-1185">Reference proteome</keyword>